<dbReference type="KEGG" id="cpat:CLPA_c08460"/>
<dbReference type="EMBL" id="CP009268">
    <property type="protein sequence ID" value="AJA52727.1"/>
    <property type="molecule type" value="Genomic_DNA"/>
</dbReference>
<gene>
    <name evidence="1" type="ORF">CLPA_c08460</name>
    <name evidence="2" type="ORF">CLPA_c15320</name>
    <name evidence="3" type="ORF">CLPA_c24020</name>
    <name evidence="4" type="ORF">CLPA_c25170</name>
    <name evidence="5" type="ORF">CLPA_c26720</name>
    <name evidence="6" type="ORF">CP6013_00510</name>
    <name evidence="7" type="ORF">CP6013_00663</name>
    <name evidence="8" type="ORF">CP6013_00777</name>
    <name evidence="9" type="ORF">CP6013_01645</name>
    <name evidence="10" type="ORF">CP6013_02305</name>
</gene>
<evidence type="ECO:0000313" key="12">
    <source>
        <dbReference type="Proteomes" id="UP000030905"/>
    </source>
</evidence>
<proteinExistence type="predicted"/>
<evidence type="ECO:0000313" key="3">
    <source>
        <dbReference type="EMBL" id="AJA52460.1"/>
    </source>
</evidence>
<dbReference type="EMBL" id="CP009268">
    <property type="protein sequence ID" value="AJA52574.1"/>
    <property type="molecule type" value="Genomic_DNA"/>
</dbReference>
<dbReference type="EMBL" id="JPGY02000001">
    <property type="protein sequence ID" value="KRU11530.1"/>
    <property type="molecule type" value="Genomic_DNA"/>
</dbReference>
<protein>
    <submittedName>
        <fullName evidence="2">Uncharacterized protein</fullName>
    </submittedName>
</protein>
<dbReference type="KEGG" id="cpae:CPAST_c15320"/>
<dbReference type="eggNOG" id="ENOG5033EP8">
    <property type="taxonomic scope" value="Bacteria"/>
</dbReference>
<dbReference type="EMBL" id="CP009268">
    <property type="protein sequence ID" value="AJA51595.1"/>
    <property type="molecule type" value="Genomic_DNA"/>
</dbReference>
<dbReference type="EMBL" id="CP009268">
    <property type="protein sequence ID" value="AJA52460.1"/>
    <property type="molecule type" value="Genomic_DNA"/>
</dbReference>
<dbReference type="EMBL" id="JPGY02000001">
    <property type="protein sequence ID" value="KRU11416.1"/>
    <property type="molecule type" value="Genomic_DNA"/>
</dbReference>
<dbReference type="EMBL" id="JPGY02000001">
    <property type="protein sequence ID" value="KRU13057.1"/>
    <property type="molecule type" value="Genomic_DNA"/>
</dbReference>
<organism evidence="2 12">
    <name type="scientific">Clostridium pasteurianum DSM 525 = ATCC 6013</name>
    <dbReference type="NCBI Taxonomy" id="1262449"/>
    <lineage>
        <taxon>Bacteria</taxon>
        <taxon>Bacillati</taxon>
        <taxon>Bacillota</taxon>
        <taxon>Clostridia</taxon>
        <taxon>Eubacteriales</taxon>
        <taxon>Clostridiaceae</taxon>
        <taxon>Clostridium</taxon>
    </lineage>
</organism>
<evidence type="ECO:0000313" key="11">
    <source>
        <dbReference type="Proteomes" id="UP000028042"/>
    </source>
</evidence>
<evidence type="ECO:0000313" key="2">
    <source>
        <dbReference type="EMBL" id="AJA51595.1"/>
    </source>
</evidence>
<dbReference type="KEGG" id="cpae:CPAST_c26720"/>
<dbReference type="KEGG" id="cpat:CLPA_c24020"/>
<dbReference type="KEGG" id="cpat:CLPA_c25170"/>
<dbReference type="KEGG" id="cpat:CLPA_c26720"/>
<dbReference type="EMBL" id="JPGY02000001">
    <property type="protein sequence ID" value="KRU12398.1"/>
    <property type="molecule type" value="Genomic_DNA"/>
</dbReference>
<evidence type="ECO:0000313" key="4">
    <source>
        <dbReference type="EMBL" id="AJA52574.1"/>
    </source>
</evidence>
<dbReference type="Proteomes" id="UP000030905">
    <property type="component" value="Chromosome"/>
</dbReference>
<reference evidence="6 11" key="3">
    <citation type="journal article" name="Genome Announc.">
        <title>Improved Draft Genome Sequence of Clostridium pasteurianum Strain ATCC 6013 (DSM 525) Using a Hybrid Next-Generation Sequencing Approach.</title>
        <authorList>
            <person name="Pyne M.E."/>
            <person name="Utturkar S."/>
            <person name="Brown S.D."/>
            <person name="Moo-Young M."/>
            <person name="Chung D.A."/>
            <person name="Chou C.P."/>
        </authorList>
    </citation>
    <scope>NUCLEOTIDE SEQUENCE [LARGE SCALE GENOMIC DNA]</scope>
    <source>
        <strain evidence="6 11">ATCC 6013</strain>
    </source>
</reference>
<dbReference type="EMBL" id="JPGY02000001">
    <property type="protein sequence ID" value="KRU11263.1"/>
    <property type="molecule type" value="Genomic_DNA"/>
</dbReference>
<dbReference type="KEGG" id="cpae:CPAST_c24020"/>
<sequence>MAKKNKKIKDKQRAKYKAKLKENLIEEDGVLYICTECGVEEYIPRDVVEMFDEIDDENVIEPPTFSCEKCGAIMKPRKYDGVHGITYEY</sequence>
<dbReference type="KEGG" id="cpae:CPAST_c08460"/>
<reference evidence="2 12" key="1">
    <citation type="journal article" date="2015" name="Genome Announc.">
        <title>Complete Genome Sequence of the Nitrogen-Fixing and Solvent-Producing Clostridium pasteurianum DSM 525.</title>
        <authorList>
            <person name="Poehlein A."/>
            <person name="Grosse-Honebrink A."/>
            <person name="Zhang Y."/>
            <person name="Minton N.P."/>
            <person name="Daniel R."/>
        </authorList>
    </citation>
    <scope>NUCLEOTIDE SEQUENCE [LARGE SCALE GENOMIC DNA]</scope>
    <source>
        <strain evidence="2">DSM 525</strain>
        <strain evidence="12">DSM 525 / ATCC 6013</strain>
    </source>
</reference>
<keyword evidence="12" id="KW-1185">Reference proteome</keyword>
<accession>A0A0H3J410</accession>
<evidence type="ECO:0000313" key="7">
    <source>
        <dbReference type="EMBL" id="KRU11416.1"/>
    </source>
</evidence>
<dbReference type="AlphaFoldDB" id="A0A0H3J410"/>
<dbReference type="Proteomes" id="UP000028042">
    <property type="component" value="Unassembled WGS sequence"/>
</dbReference>
<evidence type="ECO:0000313" key="5">
    <source>
        <dbReference type="EMBL" id="AJA52727.1"/>
    </source>
</evidence>
<reference evidence="6" key="2">
    <citation type="submission" date="2015-10" db="EMBL/GenBank/DDBJ databases">
        <title>Improved Draft Genome Sequence of Clostridium pasteurianum Strain ATCC 6013 (DSM 525) Using a Hybrid Next-Generation Sequencing Approach.</title>
        <authorList>
            <person name="Pyne M.E."/>
            <person name="Utturkar S.M."/>
            <person name="Brown S.D."/>
            <person name="Moo-Young M."/>
            <person name="Chung D.A."/>
            <person name="Chou P.C."/>
        </authorList>
    </citation>
    <scope>NUCLEOTIDE SEQUENCE</scope>
    <source>
        <strain evidence="6">ATCC 6013</strain>
    </source>
</reference>
<dbReference type="KEGG" id="cpat:CLPA_c15320"/>
<dbReference type="KEGG" id="cpae:CPAST_c25170"/>
<evidence type="ECO:0000313" key="6">
    <source>
        <dbReference type="EMBL" id="KRU11263.1"/>
    </source>
</evidence>
<dbReference type="EMBL" id="CP009268">
    <property type="protein sequence ID" value="AJA50934.1"/>
    <property type="molecule type" value="Genomic_DNA"/>
</dbReference>
<evidence type="ECO:0000313" key="10">
    <source>
        <dbReference type="EMBL" id="KRU13057.1"/>
    </source>
</evidence>
<dbReference type="PATRIC" id="fig|1262449.3.peg.1116"/>
<name>A0A0H3J410_CLOPA</name>
<evidence type="ECO:0000313" key="8">
    <source>
        <dbReference type="EMBL" id="KRU11530.1"/>
    </source>
</evidence>
<evidence type="ECO:0000313" key="9">
    <source>
        <dbReference type="EMBL" id="KRU12398.1"/>
    </source>
</evidence>
<dbReference type="GeneID" id="93074802"/>
<evidence type="ECO:0000313" key="1">
    <source>
        <dbReference type="EMBL" id="AJA50934.1"/>
    </source>
</evidence>
<dbReference type="RefSeq" id="WP_003441259.1">
    <property type="nucleotide sequence ID" value="NZ_ANZB01000002.1"/>
</dbReference>